<keyword evidence="2" id="KW-1133">Transmembrane helix</keyword>
<feature type="region of interest" description="Disordered" evidence="1">
    <location>
        <begin position="144"/>
        <end position="194"/>
    </location>
</feature>
<comment type="caution">
    <text evidence="3">The sequence shown here is derived from an EMBL/GenBank/DDBJ whole genome shotgun (WGS) entry which is preliminary data.</text>
</comment>
<dbReference type="AlphaFoldDB" id="A0AAE1VYG9"/>
<feature type="compositionally biased region" description="Basic and acidic residues" evidence="1">
    <location>
        <begin position="149"/>
        <end position="170"/>
    </location>
</feature>
<evidence type="ECO:0000313" key="3">
    <source>
        <dbReference type="EMBL" id="KAK4379555.1"/>
    </source>
</evidence>
<reference evidence="3" key="1">
    <citation type="submission" date="2023-12" db="EMBL/GenBank/DDBJ databases">
        <title>Genome assembly of Anisodus tanguticus.</title>
        <authorList>
            <person name="Wang Y.-J."/>
        </authorList>
    </citation>
    <scope>NUCLEOTIDE SEQUENCE</scope>
    <source>
        <strain evidence="3">KB-2021</strain>
        <tissue evidence="3">Leaf</tissue>
    </source>
</reference>
<accession>A0AAE1VYG9</accession>
<proteinExistence type="predicted"/>
<evidence type="ECO:0000256" key="2">
    <source>
        <dbReference type="SAM" id="Phobius"/>
    </source>
</evidence>
<sequence length="194" mass="22328">MGTVFDEKDFLECCGSTKFARRWYQLAPFPLTKMPSMLPEIYGGARESSQQLWPLLLILRYRYFDLKIYAFKKSMSQMQNIEFNMSNQTTGLENIFPAGNSTTNTKLNNEDGWHIPNNALWGVLGFVVLGLLYYILDRVTRRKSSKNNEANHSDEAKKNSDDAKESDDATSKILRRVWNADRPEQTGRRGGWKG</sequence>
<dbReference type="Proteomes" id="UP001291623">
    <property type="component" value="Unassembled WGS sequence"/>
</dbReference>
<organism evidence="3 4">
    <name type="scientific">Anisodus tanguticus</name>
    <dbReference type="NCBI Taxonomy" id="243964"/>
    <lineage>
        <taxon>Eukaryota</taxon>
        <taxon>Viridiplantae</taxon>
        <taxon>Streptophyta</taxon>
        <taxon>Embryophyta</taxon>
        <taxon>Tracheophyta</taxon>
        <taxon>Spermatophyta</taxon>
        <taxon>Magnoliopsida</taxon>
        <taxon>eudicotyledons</taxon>
        <taxon>Gunneridae</taxon>
        <taxon>Pentapetalae</taxon>
        <taxon>asterids</taxon>
        <taxon>lamiids</taxon>
        <taxon>Solanales</taxon>
        <taxon>Solanaceae</taxon>
        <taxon>Solanoideae</taxon>
        <taxon>Hyoscyameae</taxon>
        <taxon>Anisodus</taxon>
    </lineage>
</organism>
<keyword evidence="2" id="KW-0472">Membrane</keyword>
<evidence type="ECO:0000313" key="4">
    <source>
        <dbReference type="Proteomes" id="UP001291623"/>
    </source>
</evidence>
<keyword evidence="2" id="KW-0812">Transmembrane</keyword>
<gene>
    <name evidence="3" type="ORF">RND71_001417</name>
</gene>
<name>A0AAE1VYG9_9SOLA</name>
<dbReference type="EMBL" id="JAVYJV010000001">
    <property type="protein sequence ID" value="KAK4379555.1"/>
    <property type="molecule type" value="Genomic_DNA"/>
</dbReference>
<feature type="compositionally biased region" description="Basic and acidic residues" evidence="1">
    <location>
        <begin position="178"/>
        <end position="187"/>
    </location>
</feature>
<evidence type="ECO:0000256" key="1">
    <source>
        <dbReference type="SAM" id="MobiDB-lite"/>
    </source>
</evidence>
<protein>
    <submittedName>
        <fullName evidence="3">Uncharacterized protein</fullName>
    </submittedName>
</protein>
<feature type="transmembrane region" description="Helical" evidence="2">
    <location>
        <begin position="119"/>
        <end position="136"/>
    </location>
</feature>
<keyword evidence="4" id="KW-1185">Reference proteome</keyword>